<evidence type="ECO:0000313" key="1">
    <source>
        <dbReference type="EMBL" id="KAG8234559.1"/>
    </source>
</evidence>
<name>A0A8K0P8F4_LADFU</name>
<reference evidence="1" key="1">
    <citation type="submission" date="2013-04" db="EMBL/GenBank/DDBJ databases">
        <authorList>
            <person name="Qu J."/>
            <person name="Murali S.C."/>
            <person name="Bandaranaike D."/>
            <person name="Bellair M."/>
            <person name="Blankenburg K."/>
            <person name="Chao H."/>
            <person name="Dinh H."/>
            <person name="Doddapaneni H."/>
            <person name="Downs B."/>
            <person name="Dugan-Rocha S."/>
            <person name="Elkadiri S."/>
            <person name="Gnanaolivu R.D."/>
            <person name="Hernandez B."/>
            <person name="Javaid M."/>
            <person name="Jayaseelan J.C."/>
            <person name="Lee S."/>
            <person name="Li M."/>
            <person name="Ming W."/>
            <person name="Munidasa M."/>
            <person name="Muniz J."/>
            <person name="Nguyen L."/>
            <person name="Ongeri F."/>
            <person name="Osuji N."/>
            <person name="Pu L.-L."/>
            <person name="Puazo M."/>
            <person name="Qu C."/>
            <person name="Quiroz J."/>
            <person name="Raj R."/>
            <person name="Weissenberger G."/>
            <person name="Xin Y."/>
            <person name="Zou X."/>
            <person name="Han Y."/>
            <person name="Richards S."/>
            <person name="Worley K."/>
            <person name="Muzny D."/>
            <person name="Gibbs R."/>
        </authorList>
    </citation>
    <scope>NUCLEOTIDE SEQUENCE</scope>
    <source>
        <strain evidence="1">Sampled in the wild</strain>
    </source>
</reference>
<dbReference type="EMBL" id="KZ308826">
    <property type="protein sequence ID" value="KAG8234559.1"/>
    <property type="molecule type" value="Genomic_DNA"/>
</dbReference>
<organism evidence="1 2">
    <name type="scientific">Ladona fulva</name>
    <name type="common">Scarce chaser dragonfly</name>
    <name type="synonym">Libellula fulva</name>
    <dbReference type="NCBI Taxonomy" id="123851"/>
    <lineage>
        <taxon>Eukaryota</taxon>
        <taxon>Metazoa</taxon>
        <taxon>Ecdysozoa</taxon>
        <taxon>Arthropoda</taxon>
        <taxon>Hexapoda</taxon>
        <taxon>Insecta</taxon>
        <taxon>Pterygota</taxon>
        <taxon>Palaeoptera</taxon>
        <taxon>Odonata</taxon>
        <taxon>Epiprocta</taxon>
        <taxon>Anisoptera</taxon>
        <taxon>Libelluloidea</taxon>
        <taxon>Libellulidae</taxon>
        <taxon>Ladona</taxon>
    </lineage>
</organism>
<gene>
    <name evidence="1" type="ORF">J437_LFUL014240</name>
</gene>
<accession>A0A8K0P8F4</accession>
<protein>
    <submittedName>
        <fullName evidence="1">Uncharacterized protein</fullName>
    </submittedName>
</protein>
<dbReference type="AlphaFoldDB" id="A0A8K0P8F4"/>
<comment type="caution">
    <text evidence="1">The sequence shown here is derived from an EMBL/GenBank/DDBJ whole genome shotgun (WGS) entry which is preliminary data.</text>
</comment>
<keyword evidence="2" id="KW-1185">Reference proteome</keyword>
<evidence type="ECO:0000313" key="2">
    <source>
        <dbReference type="Proteomes" id="UP000792457"/>
    </source>
</evidence>
<dbReference type="Proteomes" id="UP000792457">
    <property type="component" value="Unassembled WGS sequence"/>
</dbReference>
<proteinExistence type="predicted"/>
<sequence>MAQNAGATYEPILADGELRIGKNNELRELFTEGDILQKLKWAGHVNGKDDNYCENGNERKTKT</sequence>
<reference evidence="1" key="2">
    <citation type="submission" date="2017-10" db="EMBL/GenBank/DDBJ databases">
        <title>Ladona fulva Genome sequencing and assembly.</title>
        <authorList>
            <person name="Murali S."/>
            <person name="Richards S."/>
            <person name="Bandaranaike D."/>
            <person name="Bellair M."/>
            <person name="Blankenburg K."/>
            <person name="Chao H."/>
            <person name="Dinh H."/>
            <person name="Doddapaneni H."/>
            <person name="Dugan-Rocha S."/>
            <person name="Elkadiri S."/>
            <person name="Gnanaolivu R."/>
            <person name="Hernandez B."/>
            <person name="Skinner E."/>
            <person name="Javaid M."/>
            <person name="Lee S."/>
            <person name="Li M."/>
            <person name="Ming W."/>
            <person name="Munidasa M."/>
            <person name="Muniz J."/>
            <person name="Nguyen L."/>
            <person name="Hughes D."/>
            <person name="Osuji N."/>
            <person name="Pu L.-L."/>
            <person name="Puazo M."/>
            <person name="Qu C."/>
            <person name="Quiroz J."/>
            <person name="Raj R."/>
            <person name="Weissenberger G."/>
            <person name="Xin Y."/>
            <person name="Zou X."/>
            <person name="Han Y."/>
            <person name="Worley K."/>
            <person name="Muzny D."/>
            <person name="Gibbs R."/>
        </authorList>
    </citation>
    <scope>NUCLEOTIDE SEQUENCE</scope>
    <source>
        <strain evidence="1">Sampled in the wild</strain>
    </source>
</reference>